<dbReference type="InterPro" id="IPR000462">
    <property type="entry name" value="CDP-OH_P_trans"/>
</dbReference>
<evidence type="ECO:0000256" key="7">
    <source>
        <dbReference type="ARBA" id="ARBA00023098"/>
    </source>
</evidence>
<dbReference type="PANTHER" id="PTHR14269:SF62">
    <property type="entry name" value="CDP-DIACYLGLYCEROL--GLYCEROL-3-PHOSPHATE 3-PHOSPHATIDYLTRANSFERASE 1, CHLOROPLASTIC"/>
    <property type="match status" value="1"/>
</dbReference>
<feature type="transmembrane region" description="Helical" evidence="12">
    <location>
        <begin position="129"/>
        <end position="149"/>
    </location>
</feature>
<evidence type="ECO:0000256" key="6">
    <source>
        <dbReference type="ARBA" id="ARBA00022989"/>
    </source>
</evidence>
<gene>
    <name evidence="13" type="ORF">ACIB24_19555</name>
</gene>
<keyword evidence="7" id="KW-0443">Lipid metabolism</keyword>
<comment type="similarity">
    <text evidence="2 11">Belongs to the CDP-alcohol phosphatidyltransferase class-I family.</text>
</comment>
<dbReference type="InterPro" id="IPR043130">
    <property type="entry name" value="CDP-OH_PTrfase_TM_dom"/>
</dbReference>
<keyword evidence="9" id="KW-0594">Phospholipid biosynthesis</keyword>
<comment type="caution">
    <text evidence="13">The sequence shown here is derived from an EMBL/GenBank/DDBJ whole genome shotgun (WGS) entry which is preliminary data.</text>
</comment>
<dbReference type="InterPro" id="IPR050324">
    <property type="entry name" value="CDP-alcohol_PTase-I"/>
</dbReference>
<dbReference type="InterPro" id="IPR004570">
    <property type="entry name" value="Phosphatidylglycerol_P_synth"/>
</dbReference>
<evidence type="ECO:0000256" key="11">
    <source>
        <dbReference type="RuleBase" id="RU003750"/>
    </source>
</evidence>
<reference evidence="13 14" key="1">
    <citation type="submission" date="2024-10" db="EMBL/GenBank/DDBJ databases">
        <title>The Natural Products Discovery Center: Release of the First 8490 Sequenced Strains for Exploring Actinobacteria Biosynthetic Diversity.</title>
        <authorList>
            <person name="Kalkreuter E."/>
            <person name="Kautsar S.A."/>
            <person name="Yang D."/>
            <person name="Bader C.D."/>
            <person name="Teijaro C.N."/>
            <person name="Fluegel L."/>
            <person name="Davis C.M."/>
            <person name="Simpson J.R."/>
            <person name="Lauterbach L."/>
            <person name="Steele A.D."/>
            <person name="Gui C."/>
            <person name="Meng S."/>
            <person name="Li G."/>
            <person name="Viehrig K."/>
            <person name="Ye F."/>
            <person name="Su P."/>
            <person name="Kiefer A.F."/>
            <person name="Nichols A."/>
            <person name="Cepeda A.J."/>
            <person name="Yan W."/>
            <person name="Fan B."/>
            <person name="Jiang Y."/>
            <person name="Adhikari A."/>
            <person name="Zheng C.-J."/>
            <person name="Schuster L."/>
            <person name="Cowan T.M."/>
            <person name="Smanski M.J."/>
            <person name="Chevrette M.G."/>
            <person name="De Carvalho L.P.S."/>
            <person name="Shen B."/>
        </authorList>
    </citation>
    <scope>NUCLEOTIDE SEQUENCE [LARGE SCALE GENOMIC DNA]</scope>
    <source>
        <strain evidence="13 14">NPDC049639</strain>
    </source>
</reference>
<evidence type="ECO:0000256" key="10">
    <source>
        <dbReference type="ARBA" id="ARBA00023264"/>
    </source>
</evidence>
<evidence type="ECO:0000256" key="1">
    <source>
        <dbReference type="ARBA" id="ARBA00004141"/>
    </source>
</evidence>
<evidence type="ECO:0000256" key="9">
    <source>
        <dbReference type="ARBA" id="ARBA00023209"/>
    </source>
</evidence>
<evidence type="ECO:0000313" key="14">
    <source>
        <dbReference type="Proteomes" id="UP001612915"/>
    </source>
</evidence>
<organism evidence="13 14">
    <name type="scientific">Spongisporangium articulatum</name>
    <dbReference type="NCBI Taxonomy" id="3362603"/>
    <lineage>
        <taxon>Bacteria</taxon>
        <taxon>Bacillati</taxon>
        <taxon>Actinomycetota</taxon>
        <taxon>Actinomycetes</taxon>
        <taxon>Kineosporiales</taxon>
        <taxon>Kineosporiaceae</taxon>
        <taxon>Spongisporangium</taxon>
    </lineage>
</organism>
<accession>A0ABW8ATG1</accession>
<dbReference type="PROSITE" id="PS00379">
    <property type="entry name" value="CDP_ALCOHOL_P_TRANSF"/>
    <property type="match status" value="1"/>
</dbReference>
<protein>
    <submittedName>
        <fullName evidence="13">CDP-alcohol phosphatidyltransferase family protein</fullName>
    </submittedName>
</protein>
<keyword evidence="5 12" id="KW-0812">Transmembrane</keyword>
<evidence type="ECO:0000256" key="3">
    <source>
        <dbReference type="ARBA" id="ARBA00022516"/>
    </source>
</evidence>
<keyword evidence="3" id="KW-0444">Lipid biosynthesis</keyword>
<keyword evidence="8 12" id="KW-0472">Membrane</keyword>
<dbReference type="Pfam" id="PF01066">
    <property type="entry name" value="CDP-OH_P_transf"/>
    <property type="match status" value="1"/>
</dbReference>
<feature type="transmembrane region" description="Helical" evidence="12">
    <location>
        <begin position="12"/>
        <end position="34"/>
    </location>
</feature>
<evidence type="ECO:0000256" key="4">
    <source>
        <dbReference type="ARBA" id="ARBA00022679"/>
    </source>
</evidence>
<proteinExistence type="inferred from homology"/>
<feature type="transmembrane region" description="Helical" evidence="12">
    <location>
        <begin position="161"/>
        <end position="181"/>
    </location>
</feature>
<dbReference type="RefSeq" id="WP_398283807.1">
    <property type="nucleotide sequence ID" value="NZ_JBITLV010000007.1"/>
</dbReference>
<sequence length="198" mass="22095">MSDSEQVVGDRLLTIPNVLSLLRLVLVPVFAVLIVTEHDWLALVVLMVSGWTDYFDGWLARRWGQITRFGALLDPLADRLYIFVTLLGLAYREIVPWWLVGLLVLRDAVLTGSLLVLRRAGHEPLPVNLIGKAATFNLLYAFPLLLLGHVDGLVGDVSKPIGWAFAWWGAGLYVWSAVIYLRQSAAVLHRARRQVATS</sequence>
<keyword evidence="6 12" id="KW-1133">Transmembrane helix</keyword>
<dbReference type="EMBL" id="JBITLV010000007">
    <property type="protein sequence ID" value="MFI7589268.1"/>
    <property type="molecule type" value="Genomic_DNA"/>
</dbReference>
<evidence type="ECO:0000256" key="2">
    <source>
        <dbReference type="ARBA" id="ARBA00010441"/>
    </source>
</evidence>
<feature type="transmembrane region" description="Helical" evidence="12">
    <location>
        <begin position="97"/>
        <end position="117"/>
    </location>
</feature>
<evidence type="ECO:0000256" key="8">
    <source>
        <dbReference type="ARBA" id="ARBA00023136"/>
    </source>
</evidence>
<evidence type="ECO:0000256" key="12">
    <source>
        <dbReference type="SAM" id="Phobius"/>
    </source>
</evidence>
<dbReference type="Proteomes" id="UP001612915">
    <property type="component" value="Unassembled WGS sequence"/>
</dbReference>
<dbReference type="Gene3D" id="1.20.120.1760">
    <property type="match status" value="1"/>
</dbReference>
<evidence type="ECO:0000313" key="13">
    <source>
        <dbReference type="EMBL" id="MFI7589268.1"/>
    </source>
</evidence>
<dbReference type="PANTHER" id="PTHR14269">
    <property type="entry name" value="CDP-DIACYLGLYCEROL--GLYCEROL-3-PHOSPHATE 3-PHOSPHATIDYLTRANSFERASE-RELATED"/>
    <property type="match status" value="1"/>
</dbReference>
<keyword evidence="10" id="KW-1208">Phospholipid metabolism</keyword>
<name>A0ABW8ATG1_9ACTN</name>
<dbReference type="PIRSF" id="PIRSF000847">
    <property type="entry name" value="Phos_ph_gly_syn"/>
    <property type="match status" value="1"/>
</dbReference>
<dbReference type="InterPro" id="IPR048254">
    <property type="entry name" value="CDP_ALCOHOL_P_TRANSF_CS"/>
</dbReference>
<comment type="subcellular location">
    <subcellularLocation>
        <location evidence="1">Membrane</location>
        <topology evidence="1">Multi-pass membrane protein</topology>
    </subcellularLocation>
</comment>
<keyword evidence="4 11" id="KW-0808">Transferase</keyword>
<keyword evidence="14" id="KW-1185">Reference proteome</keyword>
<evidence type="ECO:0000256" key="5">
    <source>
        <dbReference type="ARBA" id="ARBA00022692"/>
    </source>
</evidence>